<evidence type="ECO:0008006" key="9">
    <source>
        <dbReference type="Google" id="ProtNLM"/>
    </source>
</evidence>
<reference evidence="8" key="1">
    <citation type="submission" date="2015-08" db="EMBL/GenBank/DDBJ databases">
        <title>Genome sequencing project for genomic taxonomy and phylogenomics of Bacillus-like bacteria.</title>
        <authorList>
            <person name="Liu B."/>
            <person name="Wang J."/>
            <person name="Zhu Y."/>
            <person name="Liu G."/>
            <person name="Chen Q."/>
            <person name="Chen Z."/>
            <person name="Lan J."/>
            <person name="Che J."/>
            <person name="Ge C."/>
            <person name="Shi H."/>
            <person name="Pan Z."/>
            <person name="Liu X."/>
        </authorList>
    </citation>
    <scope>NUCLEOTIDE SEQUENCE [LARGE SCALE GENOMIC DNA]</scope>
    <source>
        <strain evidence="8">FJAT-4402</strain>
    </source>
</reference>
<evidence type="ECO:0000256" key="4">
    <source>
        <dbReference type="ARBA" id="ARBA00022989"/>
    </source>
</evidence>
<organism evidence="7 8">
    <name type="scientific">Bacillus gobiensis</name>
    <dbReference type="NCBI Taxonomy" id="1441095"/>
    <lineage>
        <taxon>Bacteria</taxon>
        <taxon>Bacillati</taxon>
        <taxon>Bacillota</taxon>
        <taxon>Bacilli</taxon>
        <taxon>Bacillales</taxon>
        <taxon>Bacillaceae</taxon>
        <taxon>Bacillus</taxon>
    </lineage>
</organism>
<dbReference type="InterPro" id="IPR002549">
    <property type="entry name" value="AI-2E-like"/>
</dbReference>
<dbReference type="InterPro" id="IPR014227">
    <property type="entry name" value="YtvI-like"/>
</dbReference>
<dbReference type="PANTHER" id="PTHR21716:SF68">
    <property type="entry name" value="TRANSPORT PROTEIN YTVI-RELATED"/>
    <property type="match status" value="1"/>
</dbReference>
<accession>A0A0M4FH48</accession>
<feature type="transmembrane region" description="Helical" evidence="6">
    <location>
        <begin position="288"/>
        <end position="308"/>
    </location>
</feature>
<comment type="subcellular location">
    <subcellularLocation>
        <location evidence="1">Membrane</location>
        <topology evidence="1">Multi-pass membrane protein</topology>
    </subcellularLocation>
</comment>
<dbReference type="GO" id="GO:0055085">
    <property type="term" value="P:transmembrane transport"/>
    <property type="evidence" value="ECO:0007669"/>
    <property type="project" value="TreeGrafter"/>
</dbReference>
<dbReference type="Proteomes" id="UP000067625">
    <property type="component" value="Chromosome"/>
</dbReference>
<feature type="transmembrane region" description="Helical" evidence="6">
    <location>
        <begin position="165"/>
        <end position="190"/>
    </location>
</feature>
<evidence type="ECO:0000256" key="1">
    <source>
        <dbReference type="ARBA" id="ARBA00004141"/>
    </source>
</evidence>
<feature type="transmembrane region" description="Helical" evidence="6">
    <location>
        <begin position="65"/>
        <end position="88"/>
    </location>
</feature>
<sequence length="372" mass="41727">MIQSHLAILYRAFIVLFLLIGSLFLLYISFSYIYPFYLALIISLVIHPLVELLEKRTMFPRSINVALVLLFFLLAGIGLMSIFIAEIISGTAYLADFLPTQFNRIYLIWERIFSDKIIPLYNQSMKFFYGLESGQQESLIRQFDRFSEQALSNSGTFISRVLESIPLMITSIPGTATAVVFSLLGTFFISKDWYKLKDIMTKAIPKQVIDSGEAVVAELKKAFNGFIKAQLQLIGITFLIVLTGFFLIQLEHAVTVALLIAIVDLLPYLGTGFVFVPWTIYLVLSDQLPLAIGISIIYSAVLIIRQFMEPKILSKSIGLDPLATLIALFAGFRLFGFLGLIIGPVILVILQTLINTGVAYEIWQYVASGKKK</sequence>
<protein>
    <recommendedName>
        <fullName evidence="9">Sporulation protein</fullName>
    </recommendedName>
</protein>
<evidence type="ECO:0000256" key="5">
    <source>
        <dbReference type="ARBA" id="ARBA00023136"/>
    </source>
</evidence>
<dbReference type="RefSeq" id="WP_053603778.1">
    <property type="nucleotide sequence ID" value="NZ_CP012600.1"/>
</dbReference>
<feature type="transmembrane region" description="Helical" evidence="6">
    <location>
        <begin position="229"/>
        <end position="248"/>
    </location>
</feature>
<feature type="transmembrane region" description="Helical" evidence="6">
    <location>
        <begin position="328"/>
        <end position="350"/>
    </location>
</feature>
<gene>
    <name evidence="7" type="ORF">AM592_10585</name>
</gene>
<dbReference type="AlphaFoldDB" id="A0A0M4FH48"/>
<evidence type="ECO:0000256" key="2">
    <source>
        <dbReference type="ARBA" id="ARBA00009773"/>
    </source>
</evidence>
<keyword evidence="3 6" id="KW-0812">Transmembrane</keyword>
<comment type="similarity">
    <text evidence="2">Belongs to the autoinducer-2 exporter (AI-2E) (TC 2.A.86) family.</text>
</comment>
<evidence type="ECO:0000313" key="8">
    <source>
        <dbReference type="Proteomes" id="UP000067625"/>
    </source>
</evidence>
<evidence type="ECO:0000256" key="3">
    <source>
        <dbReference type="ARBA" id="ARBA00022692"/>
    </source>
</evidence>
<feature type="transmembrane region" description="Helical" evidence="6">
    <location>
        <begin position="7"/>
        <end position="28"/>
    </location>
</feature>
<reference evidence="7 8" key="2">
    <citation type="journal article" date="2016" name="Int. J. Syst. Evol. Microbiol.">
        <title>Bacillus gobiensis sp. nov., isolated from a soil sample.</title>
        <authorList>
            <person name="Liu B."/>
            <person name="Liu G.H."/>
            <person name="Cetin S."/>
            <person name="Schumann P."/>
            <person name="Pan Z.Z."/>
            <person name="Chen Q.Q."/>
        </authorList>
    </citation>
    <scope>NUCLEOTIDE SEQUENCE [LARGE SCALE GENOMIC DNA]</scope>
    <source>
        <strain evidence="7 8">FJAT-4402</strain>
    </source>
</reference>
<keyword evidence="8" id="KW-1185">Reference proteome</keyword>
<evidence type="ECO:0000256" key="6">
    <source>
        <dbReference type="SAM" id="Phobius"/>
    </source>
</evidence>
<proteinExistence type="inferred from homology"/>
<dbReference type="PATRIC" id="fig|1441095.3.peg.2334"/>
<keyword evidence="4 6" id="KW-1133">Transmembrane helix</keyword>
<dbReference type="GO" id="GO:0016020">
    <property type="term" value="C:membrane"/>
    <property type="evidence" value="ECO:0007669"/>
    <property type="project" value="UniProtKB-SubCell"/>
</dbReference>
<dbReference type="EMBL" id="CP012600">
    <property type="protein sequence ID" value="ALC81999.1"/>
    <property type="molecule type" value="Genomic_DNA"/>
</dbReference>
<name>A0A0M4FH48_9BACI</name>
<dbReference type="OrthoDB" id="9774361at2"/>
<feature type="transmembrane region" description="Helical" evidence="6">
    <location>
        <begin position="34"/>
        <end position="53"/>
    </location>
</feature>
<dbReference type="Pfam" id="PF01594">
    <property type="entry name" value="AI-2E_transport"/>
    <property type="match status" value="1"/>
</dbReference>
<feature type="transmembrane region" description="Helical" evidence="6">
    <location>
        <begin position="254"/>
        <end position="276"/>
    </location>
</feature>
<keyword evidence="5 6" id="KW-0472">Membrane</keyword>
<dbReference type="STRING" id="1441095.AM592_10585"/>
<dbReference type="NCBIfam" id="TIGR02872">
    <property type="entry name" value="spore_ytvI"/>
    <property type="match status" value="1"/>
</dbReference>
<evidence type="ECO:0000313" key="7">
    <source>
        <dbReference type="EMBL" id="ALC81999.1"/>
    </source>
</evidence>
<dbReference type="PANTHER" id="PTHR21716">
    <property type="entry name" value="TRANSMEMBRANE PROTEIN"/>
    <property type="match status" value="1"/>
</dbReference>